<feature type="domain" description="Reverse transcriptase" evidence="2">
    <location>
        <begin position="659"/>
        <end position="769"/>
    </location>
</feature>
<dbReference type="InterPro" id="IPR001969">
    <property type="entry name" value="Aspartic_peptidase_AS"/>
</dbReference>
<comment type="caution">
    <text evidence="4">The sequence shown here is derived from an EMBL/GenBank/DDBJ whole genome shotgun (WGS) entry which is preliminary data.</text>
</comment>
<evidence type="ECO:0000313" key="4">
    <source>
        <dbReference type="EMBL" id="KAJ8047964.1"/>
    </source>
</evidence>
<protein>
    <recommendedName>
        <fullName evidence="6">Peptidase aspartic putative domain-containing protein</fullName>
    </recommendedName>
</protein>
<dbReference type="InterPro" id="IPR008737">
    <property type="entry name" value="DUF1758"/>
</dbReference>
<dbReference type="AlphaFoldDB" id="A0A9Q1CNX0"/>
<sequence length="795" mass="89469">MQSLLEGDALLSIQGLSLTDSHYRLACDILKERYGRKERIRFAHIQALLNRSTPISSECTVTELWKLRDDLNVHIRSLESLGVDDKTYGLFLTPLILSRLPEDIRLEWSRNGEGKESDLRFLMEFLQTEIQRRERSDTFRDTMVSSSESSANSLENKFSSAMALQATSDSTRNKLSCNICDRKHPTSKCRDLTKLSINERKSKLRSHNLCYCCLGKGHFARGCTARCGKCRKRHHRLICASERSQPDSREASTSTEEVTIVSQSGQDGRSADVSTGNTTHVGVACTGEHLTTVLQTAKVKVVGRHGMIETTLLFDSGSDRSYVTSDLVKRVRPEWVSAQPLAYAVFGGNKSSGCKLRDVYKLGLQSTVKGIKGDSATESLTAVEVPVICKPIRRTEVPCDFLRAFGNLGFADDYGTSRDITIDVLIGQDFYWNFMERGLIRLDGGPVAQETKFGWVVSGSWKGNTAGTHGVNCAHQLVCLNDVPELDFQRIWEIEENGVGPIETGNKCIDPVWQNFQNSVSYVNDEGRYEVSLPWKNEYVASRLLNNEKLAKRRLGALSKRLSRNSELHEAYDKALLDMEQDGIIEEVPTNELCTSNPVFYLPHRPVVRDSSLTTKVRPVFDASAKGFNNLSLNDCLEAGPCLLGNFVEILIRFRRWPIAITADITKAFLQIKVRKQDQDVHRFLWTHEGEIRVMRFVRVPFGNKSSPFLLNATVKYHLSNYPPSAAKIELEENLYCDDLLTGADTAKEGYALFKDCDQIMISAGMTFAKLTSNNVEMSEIFFQEFQTKYLDVQP</sequence>
<evidence type="ECO:0000259" key="2">
    <source>
        <dbReference type="Pfam" id="PF00078"/>
    </source>
</evidence>
<dbReference type="Proteomes" id="UP001152320">
    <property type="component" value="Chromosome 1"/>
</dbReference>
<dbReference type="InterPro" id="IPR043502">
    <property type="entry name" value="DNA/RNA_pol_sf"/>
</dbReference>
<dbReference type="Pfam" id="PF00078">
    <property type="entry name" value="RVT_1"/>
    <property type="match status" value="1"/>
</dbReference>
<evidence type="ECO:0000313" key="5">
    <source>
        <dbReference type="Proteomes" id="UP001152320"/>
    </source>
</evidence>
<dbReference type="GO" id="GO:0004190">
    <property type="term" value="F:aspartic-type endopeptidase activity"/>
    <property type="evidence" value="ECO:0007669"/>
    <property type="project" value="InterPro"/>
</dbReference>
<dbReference type="InterPro" id="IPR005312">
    <property type="entry name" value="DUF1759"/>
</dbReference>
<dbReference type="InterPro" id="IPR000477">
    <property type="entry name" value="RT_dom"/>
</dbReference>
<dbReference type="Pfam" id="PF05585">
    <property type="entry name" value="DUF1758"/>
    <property type="match status" value="1"/>
</dbReference>
<name>A0A9Q1CNX0_HOLLE</name>
<dbReference type="PROSITE" id="PS00141">
    <property type="entry name" value="ASP_PROTEASE"/>
    <property type="match status" value="1"/>
</dbReference>
<keyword evidence="5" id="KW-1185">Reference proteome</keyword>
<evidence type="ECO:0000256" key="1">
    <source>
        <dbReference type="SAM" id="MobiDB-lite"/>
    </source>
</evidence>
<feature type="compositionally biased region" description="Polar residues" evidence="1">
    <location>
        <begin position="251"/>
        <end position="273"/>
    </location>
</feature>
<dbReference type="InterPro" id="IPR043128">
    <property type="entry name" value="Rev_trsase/Diguanyl_cyclase"/>
</dbReference>
<evidence type="ECO:0000259" key="3">
    <source>
        <dbReference type="Pfam" id="PF05585"/>
    </source>
</evidence>
<accession>A0A9Q1CNX0</accession>
<feature type="region of interest" description="Disordered" evidence="1">
    <location>
        <begin position="242"/>
        <end position="273"/>
    </location>
</feature>
<gene>
    <name evidence="4" type="ORF">HOLleu_00100</name>
</gene>
<evidence type="ECO:0008006" key="6">
    <source>
        <dbReference type="Google" id="ProtNLM"/>
    </source>
</evidence>
<reference evidence="4" key="1">
    <citation type="submission" date="2021-10" db="EMBL/GenBank/DDBJ databases">
        <title>Tropical sea cucumber genome reveals ecological adaptation and Cuvierian tubules defense mechanism.</title>
        <authorList>
            <person name="Chen T."/>
        </authorList>
    </citation>
    <scope>NUCLEOTIDE SEQUENCE</scope>
    <source>
        <strain evidence="4">Nanhai2018</strain>
        <tissue evidence="4">Muscle</tissue>
    </source>
</reference>
<proteinExistence type="predicted"/>
<dbReference type="SUPFAM" id="SSF56672">
    <property type="entry name" value="DNA/RNA polymerases"/>
    <property type="match status" value="1"/>
</dbReference>
<feature type="domain" description="DUF1758" evidence="3">
    <location>
        <begin position="311"/>
        <end position="459"/>
    </location>
</feature>
<dbReference type="Pfam" id="PF03564">
    <property type="entry name" value="DUF1759"/>
    <property type="match status" value="1"/>
</dbReference>
<dbReference type="PANTHER" id="PTHR47331">
    <property type="entry name" value="PHD-TYPE DOMAIN-CONTAINING PROTEIN"/>
    <property type="match status" value="1"/>
</dbReference>
<dbReference type="GO" id="GO:0006508">
    <property type="term" value="P:proteolysis"/>
    <property type="evidence" value="ECO:0007669"/>
    <property type="project" value="InterPro"/>
</dbReference>
<organism evidence="4 5">
    <name type="scientific">Holothuria leucospilota</name>
    <name type="common">Black long sea cucumber</name>
    <name type="synonym">Mertensiothuria leucospilota</name>
    <dbReference type="NCBI Taxonomy" id="206669"/>
    <lineage>
        <taxon>Eukaryota</taxon>
        <taxon>Metazoa</taxon>
        <taxon>Echinodermata</taxon>
        <taxon>Eleutherozoa</taxon>
        <taxon>Echinozoa</taxon>
        <taxon>Holothuroidea</taxon>
        <taxon>Aspidochirotacea</taxon>
        <taxon>Aspidochirotida</taxon>
        <taxon>Holothuriidae</taxon>
        <taxon>Holothuria</taxon>
    </lineage>
</organism>
<dbReference type="OrthoDB" id="10069859at2759"/>
<dbReference type="PANTHER" id="PTHR47331:SF1">
    <property type="entry name" value="GAG-LIKE PROTEIN"/>
    <property type="match status" value="1"/>
</dbReference>
<dbReference type="EMBL" id="JAIZAY010000001">
    <property type="protein sequence ID" value="KAJ8047964.1"/>
    <property type="molecule type" value="Genomic_DNA"/>
</dbReference>
<dbReference type="Gene3D" id="3.30.70.270">
    <property type="match status" value="1"/>
</dbReference>
<dbReference type="Gene3D" id="3.10.10.10">
    <property type="entry name" value="HIV Type 1 Reverse Transcriptase, subunit A, domain 1"/>
    <property type="match status" value="1"/>
</dbReference>